<keyword evidence="4" id="KW-0378">Hydrolase</keyword>
<evidence type="ECO:0000259" key="6">
    <source>
        <dbReference type="SMART" id="SM00849"/>
    </source>
</evidence>
<organism evidence="7 8">
    <name type="scientific">Paxillus rubicundulus Ve08.2h10</name>
    <dbReference type="NCBI Taxonomy" id="930991"/>
    <lineage>
        <taxon>Eukaryota</taxon>
        <taxon>Fungi</taxon>
        <taxon>Dikarya</taxon>
        <taxon>Basidiomycota</taxon>
        <taxon>Agaricomycotina</taxon>
        <taxon>Agaricomycetes</taxon>
        <taxon>Agaricomycetidae</taxon>
        <taxon>Boletales</taxon>
        <taxon>Paxilineae</taxon>
        <taxon>Paxillaceae</taxon>
        <taxon>Paxillus</taxon>
    </lineage>
</organism>
<keyword evidence="5" id="KW-0862">Zinc</keyword>
<evidence type="ECO:0000256" key="2">
    <source>
        <dbReference type="ARBA" id="ARBA00007749"/>
    </source>
</evidence>
<dbReference type="OrthoDB" id="10250730at2759"/>
<dbReference type="InterPro" id="IPR001279">
    <property type="entry name" value="Metallo-B-lactamas"/>
</dbReference>
<dbReference type="PANTHER" id="PTHR42978:SF2">
    <property type="entry name" value="102 KBASES UNSTABLE REGION: FROM 1 TO 119443"/>
    <property type="match status" value="1"/>
</dbReference>
<evidence type="ECO:0000256" key="5">
    <source>
        <dbReference type="ARBA" id="ARBA00022833"/>
    </source>
</evidence>
<protein>
    <recommendedName>
        <fullName evidence="6">Metallo-beta-lactamase domain-containing protein</fullName>
    </recommendedName>
</protein>
<reference evidence="8" key="2">
    <citation type="submission" date="2015-01" db="EMBL/GenBank/DDBJ databases">
        <title>Evolutionary Origins and Diversification of the Mycorrhizal Mutualists.</title>
        <authorList>
            <consortium name="DOE Joint Genome Institute"/>
            <consortium name="Mycorrhizal Genomics Consortium"/>
            <person name="Kohler A."/>
            <person name="Kuo A."/>
            <person name="Nagy L.G."/>
            <person name="Floudas D."/>
            <person name="Copeland A."/>
            <person name="Barry K.W."/>
            <person name="Cichocki N."/>
            <person name="Veneault-Fourrey C."/>
            <person name="LaButti K."/>
            <person name="Lindquist E.A."/>
            <person name="Lipzen A."/>
            <person name="Lundell T."/>
            <person name="Morin E."/>
            <person name="Murat C."/>
            <person name="Riley R."/>
            <person name="Ohm R."/>
            <person name="Sun H."/>
            <person name="Tunlid A."/>
            <person name="Henrissat B."/>
            <person name="Grigoriev I.V."/>
            <person name="Hibbett D.S."/>
            <person name="Martin F."/>
        </authorList>
    </citation>
    <scope>NUCLEOTIDE SEQUENCE [LARGE SCALE GENOMIC DNA]</scope>
    <source>
        <strain evidence="8">Ve08.2h10</strain>
    </source>
</reference>
<dbReference type="HOGENOM" id="CLU_030571_1_0_1"/>
<evidence type="ECO:0000256" key="3">
    <source>
        <dbReference type="ARBA" id="ARBA00022723"/>
    </source>
</evidence>
<dbReference type="GO" id="GO:0016787">
    <property type="term" value="F:hydrolase activity"/>
    <property type="evidence" value="ECO:0007669"/>
    <property type="project" value="UniProtKB-KW"/>
</dbReference>
<dbReference type="InParanoid" id="A0A0D0DYU4"/>
<dbReference type="InterPro" id="IPR051013">
    <property type="entry name" value="MBL_superfamily_lactonases"/>
</dbReference>
<dbReference type="STRING" id="930991.A0A0D0DYU4"/>
<dbReference type="InterPro" id="IPR036866">
    <property type="entry name" value="RibonucZ/Hydroxyglut_hydro"/>
</dbReference>
<dbReference type="SMART" id="SM00849">
    <property type="entry name" value="Lactamase_B"/>
    <property type="match status" value="1"/>
</dbReference>
<proteinExistence type="inferred from homology"/>
<dbReference type="PANTHER" id="PTHR42978">
    <property type="entry name" value="QUORUM-QUENCHING LACTONASE YTNP-RELATED-RELATED"/>
    <property type="match status" value="1"/>
</dbReference>
<gene>
    <name evidence="7" type="ORF">PAXRUDRAFT_821062</name>
</gene>
<dbReference type="AlphaFoldDB" id="A0A0D0DYU4"/>
<comment type="similarity">
    <text evidence="2">Belongs to the metallo-beta-lactamase superfamily.</text>
</comment>
<evidence type="ECO:0000313" key="8">
    <source>
        <dbReference type="Proteomes" id="UP000054538"/>
    </source>
</evidence>
<evidence type="ECO:0000313" key="7">
    <source>
        <dbReference type="EMBL" id="KIL01049.1"/>
    </source>
</evidence>
<reference evidence="7 8" key="1">
    <citation type="submission" date="2014-04" db="EMBL/GenBank/DDBJ databases">
        <authorList>
            <consortium name="DOE Joint Genome Institute"/>
            <person name="Kuo A."/>
            <person name="Kohler A."/>
            <person name="Jargeat P."/>
            <person name="Nagy L.G."/>
            <person name="Floudas D."/>
            <person name="Copeland A."/>
            <person name="Barry K.W."/>
            <person name="Cichocki N."/>
            <person name="Veneault-Fourrey C."/>
            <person name="LaButti K."/>
            <person name="Lindquist E.A."/>
            <person name="Lipzen A."/>
            <person name="Lundell T."/>
            <person name="Morin E."/>
            <person name="Murat C."/>
            <person name="Sun H."/>
            <person name="Tunlid A."/>
            <person name="Henrissat B."/>
            <person name="Grigoriev I.V."/>
            <person name="Hibbett D.S."/>
            <person name="Martin F."/>
            <person name="Nordberg H.P."/>
            <person name="Cantor M.N."/>
            <person name="Hua S.X."/>
        </authorList>
    </citation>
    <scope>NUCLEOTIDE SEQUENCE [LARGE SCALE GENOMIC DNA]</scope>
    <source>
        <strain evidence="7 8">Ve08.2h10</strain>
    </source>
</reference>
<sequence>MPNLALPSERVDQTYVSVAAMAAGHFFLPDAEVFEDARINSTPGGIRVPSFAFLIQHPTQGRLIFDLGLRKQGRGYPPALKEGLEFCSIECDEDIVDRLRTGGLSPDQINSVIYSHLHFDHVGDLTPFQHAILVMSADAKPLVADAACHPATTTIQAISDDQRVRYITFDGLVDENTLGMPKSTLISPLGDFDRALDLFSDGSLYIIDTPGHMPGHISALARVAKDAFVLLAGDCCHNRQCYDPTSTSSGAVRIISRDNYDDWELSNLTVAKLTKMSMRNLIVILAHEAERETDMPMFPLTLNDWAMDQVARKQQASEFL</sequence>
<feature type="domain" description="Metallo-beta-lactamase" evidence="6">
    <location>
        <begin position="49"/>
        <end position="287"/>
    </location>
</feature>
<accession>A0A0D0DYU4</accession>
<evidence type="ECO:0000256" key="1">
    <source>
        <dbReference type="ARBA" id="ARBA00001947"/>
    </source>
</evidence>
<dbReference type="GO" id="GO:0046872">
    <property type="term" value="F:metal ion binding"/>
    <property type="evidence" value="ECO:0007669"/>
    <property type="project" value="UniProtKB-KW"/>
</dbReference>
<dbReference type="EMBL" id="KN824823">
    <property type="protein sequence ID" value="KIL01049.1"/>
    <property type="molecule type" value="Genomic_DNA"/>
</dbReference>
<dbReference type="SUPFAM" id="SSF56281">
    <property type="entry name" value="Metallo-hydrolase/oxidoreductase"/>
    <property type="match status" value="1"/>
</dbReference>
<keyword evidence="3" id="KW-0479">Metal-binding</keyword>
<name>A0A0D0DYU4_9AGAM</name>
<keyword evidence="8" id="KW-1185">Reference proteome</keyword>
<evidence type="ECO:0000256" key="4">
    <source>
        <dbReference type="ARBA" id="ARBA00022801"/>
    </source>
</evidence>
<dbReference type="Pfam" id="PF00753">
    <property type="entry name" value="Lactamase_B"/>
    <property type="match status" value="1"/>
</dbReference>
<dbReference type="Gene3D" id="3.60.15.10">
    <property type="entry name" value="Ribonuclease Z/Hydroxyacylglutathione hydrolase-like"/>
    <property type="match status" value="1"/>
</dbReference>
<dbReference type="Proteomes" id="UP000054538">
    <property type="component" value="Unassembled WGS sequence"/>
</dbReference>
<dbReference type="CDD" id="cd07730">
    <property type="entry name" value="metallo-hydrolase-like_MBL-fold"/>
    <property type="match status" value="1"/>
</dbReference>
<comment type="cofactor">
    <cofactor evidence="1">
        <name>Zn(2+)</name>
        <dbReference type="ChEBI" id="CHEBI:29105"/>
    </cofactor>
</comment>